<gene>
    <name evidence="6" type="ORF">BOX15_Mlig030978g2</name>
</gene>
<comment type="subcellular location">
    <subcellularLocation>
        <location evidence="2">Cytoplasm</location>
    </subcellularLocation>
    <subcellularLocation>
        <location evidence="1">Nucleus</location>
    </subcellularLocation>
</comment>
<evidence type="ECO:0000256" key="4">
    <source>
        <dbReference type="ARBA" id="ARBA00023242"/>
    </source>
</evidence>
<evidence type="ECO:0008006" key="8">
    <source>
        <dbReference type="Google" id="ProtNLM"/>
    </source>
</evidence>
<dbReference type="GO" id="GO:0005829">
    <property type="term" value="C:cytosol"/>
    <property type="evidence" value="ECO:0007669"/>
    <property type="project" value="TreeGrafter"/>
</dbReference>
<keyword evidence="7" id="KW-1185">Reference proteome</keyword>
<keyword evidence="3" id="KW-0963">Cytoplasm</keyword>
<keyword evidence="4" id="KW-0539">Nucleus</keyword>
<feature type="region of interest" description="Disordered" evidence="5">
    <location>
        <begin position="169"/>
        <end position="233"/>
    </location>
</feature>
<dbReference type="EMBL" id="NIVC01003276">
    <property type="protein sequence ID" value="PAA52251.1"/>
    <property type="molecule type" value="Genomic_DNA"/>
</dbReference>
<dbReference type="InterPro" id="IPR011993">
    <property type="entry name" value="PH-like_dom_sf"/>
</dbReference>
<sequence>PAVIMSFSPGQQPAAGGGLPGAAASNPPPPPTEGLRCSMPGAEAWLGSRRLGTGCLYVAESRLAWFGDGAAQSVGFSLNYPAIGLHGLAKSGGADARSHLYLLVRGDLLGEAGQSSNGADGEEDGDGDDCGDFQDDNEDSETNTEVRFYAPADAPGDALMTVFQAVSDCQALHPDAEDTDSNEEDDEEADDDVDDGNGDGFDYGDENGASVGFPTTGSGDQQPMDTDEQFEDA</sequence>
<dbReference type="AlphaFoldDB" id="A0A267DSH6"/>
<dbReference type="Proteomes" id="UP000215902">
    <property type="component" value="Unassembled WGS sequence"/>
</dbReference>
<evidence type="ECO:0000256" key="2">
    <source>
        <dbReference type="ARBA" id="ARBA00004496"/>
    </source>
</evidence>
<dbReference type="OrthoDB" id="19714at2759"/>
<evidence type="ECO:0000256" key="5">
    <source>
        <dbReference type="SAM" id="MobiDB-lite"/>
    </source>
</evidence>
<dbReference type="GO" id="GO:0034715">
    <property type="term" value="C:pICln-Sm protein complex"/>
    <property type="evidence" value="ECO:0007669"/>
    <property type="project" value="TreeGrafter"/>
</dbReference>
<dbReference type="GO" id="GO:0045292">
    <property type="term" value="P:mRNA cis splicing, via spliceosome"/>
    <property type="evidence" value="ECO:0007669"/>
    <property type="project" value="TreeGrafter"/>
</dbReference>
<feature type="compositionally biased region" description="Polar residues" evidence="5">
    <location>
        <begin position="213"/>
        <end position="224"/>
    </location>
</feature>
<name>A0A267DSH6_9PLAT</name>
<dbReference type="PANTHER" id="PTHR21399">
    <property type="entry name" value="CHLORIDE CONDUCTANCE REGULATORY PROTEIN ICLN"/>
    <property type="match status" value="1"/>
</dbReference>
<feature type="region of interest" description="Disordered" evidence="5">
    <location>
        <begin position="113"/>
        <end position="142"/>
    </location>
</feature>
<reference evidence="6 7" key="1">
    <citation type="submission" date="2017-06" db="EMBL/GenBank/DDBJ databases">
        <title>A platform for efficient transgenesis in Macrostomum lignano, a flatworm model organism for stem cell research.</title>
        <authorList>
            <person name="Berezikov E."/>
        </authorList>
    </citation>
    <scope>NUCLEOTIDE SEQUENCE [LARGE SCALE GENOMIC DNA]</scope>
    <source>
        <strain evidence="6">DV1</strain>
        <tissue evidence="6">Whole organism</tissue>
    </source>
</reference>
<dbReference type="GO" id="GO:0000387">
    <property type="term" value="P:spliceosomal snRNP assembly"/>
    <property type="evidence" value="ECO:0007669"/>
    <property type="project" value="TreeGrafter"/>
</dbReference>
<evidence type="ECO:0000313" key="7">
    <source>
        <dbReference type="Proteomes" id="UP000215902"/>
    </source>
</evidence>
<organism evidence="6 7">
    <name type="scientific">Macrostomum lignano</name>
    <dbReference type="NCBI Taxonomy" id="282301"/>
    <lineage>
        <taxon>Eukaryota</taxon>
        <taxon>Metazoa</taxon>
        <taxon>Spiralia</taxon>
        <taxon>Lophotrochozoa</taxon>
        <taxon>Platyhelminthes</taxon>
        <taxon>Rhabditophora</taxon>
        <taxon>Macrostomorpha</taxon>
        <taxon>Macrostomida</taxon>
        <taxon>Macrostomidae</taxon>
        <taxon>Macrostomum</taxon>
    </lineage>
</organism>
<feature type="region of interest" description="Disordered" evidence="5">
    <location>
        <begin position="1"/>
        <end position="33"/>
    </location>
</feature>
<dbReference type="GO" id="GO:0005681">
    <property type="term" value="C:spliceosomal complex"/>
    <property type="evidence" value="ECO:0007669"/>
    <property type="project" value="TreeGrafter"/>
</dbReference>
<evidence type="ECO:0000256" key="3">
    <source>
        <dbReference type="ARBA" id="ARBA00022490"/>
    </source>
</evidence>
<dbReference type="Gene3D" id="2.30.29.30">
    <property type="entry name" value="Pleckstrin-homology domain (PH domain)/Phosphotyrosine-binding domain (PTB)"/>
    <property type="match status" value="1"/>
</dbReference>
<feature type="non-terminal residue" evidence="6">
    <location>
        <position position="1"/>
    </location>
</feature>
<feature type="compositionally biased region" description="Acidic residues" evidence="5">
    <location>
        <begin position="120"/>
        <end position="142"/>
    </location>
</feature>
<dbReference type="PANTHER" id="PTHR21399:SF0">
    <property type="entry name" value="METHYLOSOME SUBUNIT PICLN"/>
    <property type="match status" value="1"/>
</dbReference>
<proteinExistence type="predicted"/>
<comment type="caution">
    <text evidence="6">The sequence shown here is derived from an EMBL/GenBank/DDBJ whole genome shotgun (WGS) entry which is preliminary data.</text>
</comment>
<accession>A0A267DSH6</accession>
<protein>
    <recommendedName>
        <fullName evidence="8">Methylosome subunit pICln</fullName>
    </recommendedName>
</protein>
<dbReference type="Pfam" id="PF03517">
    <property type="entry name" value="Voldacs"/>
    <property type="match status" value="1"/>
</dbReference>
<evidence type="ECO:0000256" key="1">
    <source>
        <dbReference type="ARBA" id="ARBA00004123"/>
    </source>
</evidence>
<feature type="compositionally biased region" description="Acidic residues" evidence="5">
    <location>
        <begin position="177"/>
        <end position="205"/>
    </location>
</feature>
<evidence type="ECO:0000313" key="6">
    <source>
        <dbReference type="EMBL" id="PAA52251.1"/>
    </source>
</evidence>
<dbReference type="InterPro" id="IPR039924">
    <property type="entry name" value="ICln/Lot5/Saf5"/>
</dbReference>
<dbReference type="STRING" id="282301.A0A267DSH6"/>